<dbReference type="Proteomes" id="UP001165283">
    <property type="component" value="Unassembled WGS sequence"/>
</dbReference>
<sequence length="54" mass="6334">MTADASLPRCSNCWAPLRRDKQGRWVNDEAVSKPTCMLPGRPHRVRTEIERWVR</sequence>
<accession>A0ABT1A1T1</accession>
<evidence type="ECO:0000313" key="2">
    <source>
        <dbReference type="Proteomes" id="UP001165283"/>
    </source>
</evidence>
<reference evidence="1" key="1">
    <citation type="submission" date="2021-04" db="EMBL/GenBank/DDBJ databases">
        <title>Pseudonocardia sp. nov., isolated from sandy soil of mangrove forest.</title>
        <authorList>
            <person name="Zan Z."/>
            <person name="Huang R."/>
            <person name="Liu W."/>
        </authorList>
    </citation>
    <scope>NUCLEOTIDE SEQUENCE</scope>
    <source>
        <strain evidence="1">S2-4</strain>
    </source>
</reference>
<name>A0ABT1A1T1_9PSEU</name>
<comment type="caution">
    <text evidence="1">The sequence shown here is derived from an EMBL/GenBank/DDBJ whole genome shotgun (WGS) entry which is preliminary data.</text>
</comment>
<organism evidence="1 2">
    <name type="scientific">Pseudonocardia humida</name>
    <dbReference type="NCBI Taxonomy" id="2800819"/>
    <lineage>
        <taxon>Bacteria</taxon>
        <taxon>Bacillati</taxon>
        <taxon>Actinomycetota</taxon>
        <taxon>Actinomycetes</taxon>
        <taxon>Pseudonocardiales</taxon>
        <taxon>Pseudonocardiaceae</taxon>
        <taxon>Pseudonocardia</taxon>
    </lineage>
</organism>
<dbReference type="RefSeq" id="WP_252440219.1">
    <property type="nucleotide sequence ID" value="NZ_JAGSOV010000039.1"/>
</dbReference>
<dbReference type="EMBL" id="JAGSOV010000039">
    <property type="protein sequence ID" value="MCO1656971.1"/>
    <property type="molecule type" value="Genomic_DNA"/>
</dbReference>
<proteinExistence type="predicted"/>
<evidence type="ECO:0000313" key="1">
    <source>
        <dbReference type="EMBL" id="MCO1656971.1"/>
    </source>
</evidence>
<gene>
    <name evidence="1" type="ORF">KDL28_18075</name>
</gene>
<protein>
    <submittedName>
        <fullName evidence="1">Uncharacterized protein</fullName>
    </submittedName>
</protein>
<keyword evidence="2" id="KW-1185">Reference proteome</keyword>